<sequence>MASGLRRAMDASNRLDFGLDGGTNIDGFNHAGDGMDRGLPDFPIQFPGTSTVEGNVSSGCTTTDVFAWPLSYGGSSLRPRPPPSTRIDFEELSRQRDSREQRSTAMLWTNVCKEIESLLMVIPSKLHAGQSPEVTKKIIDFLAEKWKRLEEVQNRYSNLKRSTHDVINECEGFLQKLGSPPGKVRMDPGLTDQDVERDDNVSVYSKSFSGSGSSRKKSLKRALVSKMKLDLARARAKEEAEAARMTYEHKQRMKLKRLEEEASLAEQEWKIETEYNDEGGLTAGAASSLDATTFLVDKRPHSTPVTSDKIEASVSDANPGATSATGKETVSQLNPCTETSATPVSGILKPRDSMKTQPKSSLSRIESNVPKTLDSVKSPQSFRVPSVQQSQRATCGDHAPHDPVAAMWKAQMLDGMQPTWFSGNPKEVRVPEDARKGLYGCRYPLGWCVCDCYVDHKPVDLIERFWKLEDHGAVKSGGRPLSIEDKRAIELKTPHVL</sequence>
<name>A0A3M6TMC6_POCDA</name>
<keyword evidence="4" id="KW-1185">Reference proteome</keyword>
<dbReference type="Proteomes" id="UP000275408">
    <property type="component" value="Unassembled WGS sequence"/>
</dbReference>
<evidence type="ECO:0000313" key="4">
    <source>
        <dbReference type="Proteomes" id="UP000275408"/>
    </source>
</evidence>
<comment type="caution">
    <text evidence="3">The sequence shown here is derived from an EMBL/GenBank/DDBJ whole genome shotgun (WGS) entry which is preliminary data.</text>
</comment>
<feature type="compositionally biased region" description="Basic and acidic residues" evidence="2">
    <location>
        <begin position="87"/>
        <end position="100"/>
    </location>
</feature>
<proteinExistence type="predicted"/>
<accession>A0A3M6TMC6</accession>
<feature type="coiled-coil region" evidence="1">
    <location>
        <begin position="233"/>
        <end position="268"/>
    </location>
</feature>
<dbReference type="OrthoDB" id="5985308at2759"/>
<gene>
    <name evidence="3" type="ORF">pdam_00022267</name>
</gene>
<protein>
    <submittedName>
        <fullName evidence="3">Uncharacterized protein</fullName>
    </submittedName>
</protein>
<keyword evidence="1" id="KW-0175">Coiled coil</keyword>
<evidence type="ECO:0000256" key="1">
    <source>
        <dbReference type="SAM" id="Coils"/>
    </source>
</evidence>
<feature type="compositionally biased region" description="Polar residues" evidence="2">
    <location>
        <begin position="355"/>
        <end position="385"/>
    </location>
</feature>
<reference evidence="3 4" key="1">
    <citation type="journal article" date="2018" name="Sci. Rep.">
        <title>Comparative analysis of the Pocillopora damicornis genome highlights role of immune system in coral evolution.</title>
        <authorList>
            <person name="Cunning R."/>
            <person name="Bay R.A."/>
            <person name="Gillette P."/>
            <person name="Baker A.C."/>
            <person name="Traylor-Knowles N."/>
        </authorList>
    </citation>
    <scope>NUCLEOTIDE SEQUENCE [LARGE SCALE GENOMIC DNA]</scope>
    <source>
        <strain evidence="3">RSMAS</strain>
        <tissue evidence="3">Whole animal</tissue>
    </source>
</reference>
<evidence type="ECO:0000313" key="3">
    <source>
        <dbReference type="EMBL" id="RMX42512.1"/>
    </source>
</evidence>
<dbReference type="EMBL" id="RCHS01003347">
    <property type="protein sequence ID" value="RMX42512.1"/>
    <property type="molecule type" value="Genomic_DNA"/>
</dbReference>
<organism evidence="3 4">
    <name type="scientific">Pocillopora damicornis</name>
    <name type="common">Cauliflower coral</name>
    <name type="synonym">Millepora damicornis</name>
    <dbReference type="NCBI Taxonomy" id="46731"/>
    <lineage>
        <taxon>Eukaryota</taxon>
        <taxon>Metazoa</taxon>
        <taxon>Cnidaria</taxon>
        <taxon>Anthozoa</taxon>
        <taxon>Hexacorallia</taxon>
        <taxon>Scleractinia</taxon>
        <taxon>Astrocoeniina</taxon>
        <taxon>Pocilloporidae</taxon>
        <taxon>Pocillopora</taxon>
    </lineage>
</organism>
<feature type="region of interest" description="Disordered" evidence="2">
    <location>
        <begin position="299"/>
        <end position="385"/>
    </location>
</feature>
<dbReference type="AlphaFoldDB" id="A0A3M6TMC6"/>
<feature type="region of interest" description="Disordered" evidence="2">
    <location>
        <begin position="76"/>
        <end position="100"/>
    </location>
</feature>
<feature type="compositionally biased region" description="Polar residues" evidence="2">
    <location>
        <begin position="320"/>
        <end position="343"/>
    </location>
</feature>
<evidence type="ECO:0000256" key="2">
    <source>
        <dbReference type="SAM" id="MobiDB-lite"/>
    </source>
</evidence>